<sequence length="565" mass="62935">MTQAVNDLLEQHFDAAFSAPDGIEKLRELILTLAMQGKLVEQDPNEPPASELLKEIEAEKLQLVKVGKIKKPKILPTIEQVDAPYALPESWVWTRLGNIGNIFNGNSINANEKESKYTGVDGLPYIATKDVGYGHDALDYKNGIYIPESEGKFKVARQGSVLICAEGGSAGRKCGIAELDICFGNKLFANEPCGGIPSKFILYLYLSPIFKRFFSEAMTGIIGGVSIAKFLELPVPIPPLGEQYRIVSRLDDLMARCSALEKLCKTRAEKRIVVHKAAIDKLFDGAENGGPLFIKQYFDELYSDRKNITELRKAILKLAITGRLSDRLDGDSSADKLLEKVHKERVELKLKVSHDDRDLEKAIGFEIPKHWRWESLGQILVFGPKNGYSPKAVDYETSVRSLTLSATTSGVFIGEHSKFIDADIPSDSHLWLSDGDILVQRGNSIEYVGVPAIYRGEPRIFIYPDLMMRLRVSDHINTEYVYYVMSSEPSRSFLRSHASGTSGTMPKINQKVLTGLPIPLPPIEEQLRIVNNIKRLLDLCDVVEEKIEILNSKQSELLGSVVAQV</sequence>
<protein>
    <submittedName>
        <fullName evidence="6">Restriction endonuclease subunit S</fullName>
        <ecNumber evidence="6">3.1.21.-</ecNumber>
    </submittedName>
</protein>
<dbReference type="GO" id="GO:0003677">
    <property type="term" value="F:DNA binding"/>
    <property type="evidence" value="ECO:0007669"/>
    <property type="project" value="UniProtKB-KW"/>
</dbReference>
<keyword evidence="3" id="KW-0238">DNA-binding</keyword>
<dbReference type="InterPro" id="IPR000055">
    <property type="entry name" value="Restrct_endonuc_typeI_TRD"/>
</dbReference>
<feature type="domain" description="Type I restriction modification DNA specificity" evidence="4">
    <location>
        <begin position="436"/>
        <end position="547"/>
    </location>
</feature>
<name>A0AAX3S3Z8_9GAMM</name>
<dbReference type="Pfam" id="PF01420">
    <property type="entry name" value="Methylase_S"/>
    <property type="match status" value="2"/>
</dbReference>
<keyword evidence="6" id="KW-0540">Nuclease</keyword>
<dbReference type="PANTHER" id="PTHR43140">
    <property type="entry name" value="TYPE-1 RESTRICTION ENZYME ECOKI SPECIFICITY PROTEIN"/>
    <property type="match status" value="1"/>
</dbReference>
<dbReference type="Proteomes" id="UP001057142">
    <property type="component" value="Chromosome"/>
</dbReference>
<dbReference type="Gene3D" id="3.90.220.20">
    <property type="entry name" value="DNA methylase specificity domains"/>
    <property type="match status" value="2"/>
</dbReference>
<evidence type="ECO:0000259" key="4">
    <source>
        <dbReference type="Pfam" id="PF01420"/>
    </source>
</evidence>
<keyword evidence="6" id="KW-0255">Endonuclease</keyword>
<dbReference type="SUPFAM" id="SSF116734">
    <property type="entry name" value="DNA methylase specificity domain"/>
    <property type="match status" value="2"/>
</dbReference>
<proteinExistence type="inferred from homology"/>
<dbReference type="GO" id="GO:0016787">
    <property type="term" value="F:hydrolase activity"/>
    <property type="evidence" value="ECO:0007669"/>
    <property type="project" value="UniProtKB-KW"/>
</dbReference>
<dbReference type="InterPro" id="IPR051212">
    <property type="entry name" value="Type-I_RE_S_subunit"/>
</dbReference>
<gene>
    <name evidence="5" type="ORF">M5J11_07740</name>
    <name evidence="6" type="ORF">PG365_02575</name>
</gene>
<dbReference type="GO" id="GO:0004519">
    <property type="term" value="F:endonuclease activity"/>
    <property type="evidence" value="ECO:0007669"/>
    <property type="project" value="UniProtKB-KW"/>
</dbReference>
<dbReference type="REBASE" id="702412">
    <property type="entry name" value="S.Pve41ORF2570P"/>
</dbReference>
<evidence type="ECO:0000313" key="6">
    <source>
        <dbReference type="EMBL" id="WFC07296.1"/>
    </source>
</evidence>
<reference evidence="5" key="1">
    <citation type="journal article" date="2022" name="Front. Microbiol.">
        <title>Identification of a novel aminoglycoside O-nucleotidyltransferase AadA33 in Providencia vermicola.</title>
        <authorList>
            <person name="Feng C."/>
            <person name="Gao M."/>
            <person name="Jiang W."/>
            <person name="Shi W."/>
            <person name="Li A."/>
            <person name="Liu S."/>
            <person name="Zhang L."/>
            <person name="Zhang X."/>
            <person name="Li Q."/>
            <person name="Lin H."/>
            <person name="Lu J."/>
            <person name="Li K."/>
            <person name="Zhang H."/>
            <person name="Hu Y."/>
            <person name="Bao Q."/>
            <person name="Lin X."/>
        </authorList>
    </citation>
    <scope>NUCLEOTIDE SEQUENCE</scope>
    <source>
        <strain evidence="5">P13</strain>
    </source>
</reference>
<keyword evidence="7" id="KW-1185">Reference proteome</keyword>
<evidence type="ECO:0000256" key="1">
    <source>
        <dbReference type="ARBA" id="ARBA00010923"/>
    </source>
</evidence>
<dbReference type="EC" id="3.1.21.-" evidence="6"/>
<evidence type="ECO:0000256" key="2">
    <source>
        <dbReference type="ARBA" id="ARBA00022747"/>
    </source>
</evidence>
<evidence type="ECO:0000313" key="8">
    <source>
        <dbReference type="Proteomes" id="UP001222403"/>
    </source>
</evidence>
<feature type="domain" description="Type I restriction modification DNA specificity" evidence="4">
    <location>
        <begin position="88"/>
        <end position="262"/>
    </location>
</feature>
<dbReference type="Proteomes" id="UP001222403">
    <property type="component" value="Chromosome"/>
</dbReference>
<keyword evidence="6" id="KW-0378">Hydrolase</keyword>
<accession>A0AAX3S3Z8</accession>
<dbReference type="InterPro" id="IPR044946">
    <property type="entry name" value="Restrct_endonuc_typeI_TRD_sf"/>
</dbReference>
<dbReference type="RefSeq" id="WP_154598810.1">
    <property type="nucleotide sequence ID" value="NZ_CP097327.1"/>
</dbReference>
<evidence type="ECO:0000313" key="7">
    <source>
        <dbReference type="Proteomes" id="UP001057142"/>
    </source>
</evidence>
<organism evidence="6 8">
    <name type="scientific">Providencia vermicola</name>
    <dbReference type="NCBI Taxonomy" id="333965"/>
    <lineage>
        <taxon>Bacteria</taxon>
        <taxon>Pseudomonadati</taxon>
        <taxon>Pseudomonadota</taxon>
        <taxon>Gammaproteobacteria</taxon>
        <taxon>Enterobacterales</taxon>
        <taxon>Morganellaceae</taxon>
        <taxon>Providencia</taxon>
    </lineage>
</organism>
<keyword evidence="2" id="KW-0680">Restriction system</keyword>
<evidence type="ECO:0000256" key="3">
    <source>
        <dbReference type="ARBA" id="ARBA00023125"/>
    </source>
</evidence>
<dbReference type="AlphaFoldDB" id="A0AAX3S3Z8"/>
<dbReference type="PANTHER" id="PTHR43140:SF1">
    <property type="entry name" value="TYPE I RESTRICTION ENZYME ECOKI SPECIFICITY SUBUNIT"/>
    <property type="match status" value="1"/>
</dbReference>
<dbReference type="GO" id="GO:0009307">
    <property type="term" value="P:DNA restriction-modification system"/>
    <property type="evidence" value="ECO:0007669"/>
    <property type="project" value="UniProtKB-KW"/>
</dbReference>
<reference evidence="6" key="2">
    <citation type="submission" date="2023-01" db="EMBL/GenBank/DDBJ databases">
        <title>The prevalence of carbapenem-resistant bacteria in aquaculture in China and the genetic diversity of carbapenem-resistant genes.</title>
        <authorList>
            <person name="Wen R."/>
        </authorList>
    </citation>
    <scope>NUCLEOTIDE SEQUENCE</scope>
    <source>
        <strain evidence="6">PVA41-chromosome</strain>
    </source>
</reference>
<dbReference type="CDD" id="cd17261">
    <property type="entry name" value="RMtype1_S_EcoKI-TRD2-CR2_like"/>
    <property type="match status" value="1"/>
</dbReference>
<dbReference type="CDD" id="cd16961">
    <property type="entry name" value="RMtype1_S_TRD-CR_like"/>
    <property type="match status" value="1"/>
</dbReference>
<dbReference type="EMBL" id="CP116222">
    <property type="protein sequence ID" value="WFC07296.1"/>
    <property type="molecule type" value="Genomic_DNA"/>
</dbReference>
<dbReference type="EMBL" id="CP097327">
    <property type="protein sequence ID" value="USB38360.1"/>
    <property type="molecule type" value="Genomic_DNA"/>
</dbReference>
<comment type="similarity">
    <text evidence="1">Belongs to the type-I restriction system S methylase family.</text>
</comment>
<evidence type="ECO:0000313" key="5">
    <source>
        <dbReference type="EMBL" id="USB38360.1"/>
    </source>
</evidence>